<reference evidence="10 11" key="1">
    <citation type="submission" date="2017-01" db="EMBL/GenBank/DDBJ databases">
        <authorList>
            <person name="Cao J.-M."/>
        </authorList>
    </citation>
    <scope>NUCLEOTIDE SEQUENCE [LARGE SCALE GENOMIC DNA]</scope>
    <source>
        <strain evidence="10 11">888-76</strain>
    </source>
</reference>
<dbReference type="GO" id="GO:0004888">
    <property type="term" value="F:transmembrane signaling receptor activity"/>
    <property type="evidence" value="ECO:0007669"/>
    <property type="project" value="TreeGrafter"/>
</dbReference>
<dbReference type="SMART" id="SM00283">
    <property type="entry name" value="MA"/>
    <property type="match status" value="1"/>
</dbReference>
<evidence type="ECO:0000256" key="7">
    <source>
        <dbReference type="SAM" id="Phobius"/>
    </source>
</evidence>
<dbReference type="FunFam" id="1.10.287.950:FF:000001">
    <property type="entry name" value="Methyl-accepting chemotaxis sensory transducer"/>
    <property type="match status" value="1"/>
</dbReference>
<evidence type="ECO:0000259" key="8">
    <source>
        <dbReference type="PROSITE" id="PS50111"/>
    </source>
</evidence>
<dbReference type="PROSITE" id="PS50885">
    <property type="entry name" value="HAMP"/>
    <property type="match status" value="1"/>
</dbReference>
<evidence type="ECO:0000256" key="6">
    <source>
        <dbReference type="PROSITE-ProRule" id="PRU00284"/>
    </source>
</evidence>
<evidence type="ECO:0000256" key="1">
    <source>
        <dbReference type="ARBA" id="ARBA00004429"/>
    </source>
</evidence>
<dbReference type="RefSeq" id="WP_076770218.1">
    <property type="nucleotide sequence ID" value="NZ_CP019445.1"/>
</dbReference>
<keyword evidence="11" id="KW-1185">Reference proteome</keyword>
<evidence type="ECO:0000256" key="5">
    <source>
        <dbReference type="ARBA" id="ARBA00029447"/>
    </source>
</evidence>
<dbReference type="PANTHER" id="PTHR43531">
    <property type="entry name" value="PROTEIN ICFG"/>
    <property type="match status" value="1"/>
</dbReference>
<evidence type="ECO:0000259" key="9">
    <source>
        <dbReference type="PROSITE" id="PS50885"/>
    </source>
</evidence>
<proteinExistence type="inferred from homology"/>
<dbReference type="PANTHER" id="PTHR43531:SF14">
    <property type="entry name" value="METHYL-ACCEPTING CHEMOTAXIS PROTEIN I-RELATED"/>
    <property type="match status" value="1"/>
</dbReference>
<evidence type="ECO:0000256" key="4">
    <source>
        <dbReference type="ARBA" id="ARBA00023224"/>
    </source>
</evidence>
<comment type="similarity">
    <text evidence="5">Belongs to the methyl-accepting chemotaxis (MCP) protein family.</text>
</comment>
<dbReference type="GO" id="GO:0007165">
    <property type="term" value="P:signal transduction"/>
    <property type="evidence" value="ECO:0007669"/>
    <property type="project" value="UniProtKB-KW"/>
</dbReference>
<comment type="subcellular location">
    <subcellularLocation>
        <location evidence="1">Cell inner membrane</location>
        <topology evidence="1">Multi-pass membrane protein</topology>
    </subcellularLocation>
</comment>
<evidence type="ECO:0000313" key="11">
    <source>
        <dbReference type="Proteomes" id="UP000187148"/>
    </source>
</evidence>
<dbReference type="CDD" id="cd11386">
    <property type="entry name" value="MCP_signal"/>
    <property type="match status" value="1"/>
</dbReference>
<dbReference type="Pfam" id="PF00672">
    <property type="entry name" value="HAMP"/>
    <property type="match status" value="1"/>
</dbReference>
<evidence type="ECO:0000256" key="3">
    <source>
        <dbReference type="ARBA" id="ARBA00022500"/>
    </source>
</evidence>
<gene>
    <name evidence="10" type="ORF">BWI95_21430</name>
</gene>
<keyword evidence="7" id="KW-0812">Transmembrane</keyword>
<dbReference type="GO" id="GO:0006935">
    <property type="term" value="P:chemotaxis"/>
    <property type="evidence" value="ECO:0007669"/>
    <property type="project" value="UniProtKB-KW"/>
</dbReference>
<dbReference type="AlphaFoldDB" id="A0A830Z5H1"/>
<keyword evidence="7" id="KW-0472">Membrane</keyword>
<dbReference type="InterPro" id="IPR004089">
    <property type="entry name" value="MCPsignal_dom"/>
</dbReference>
<dbReference type="SMART" id="SM00304">
    <property type="entry name" value="HAMP"/>
    <property type="match status" value="1"/>
</dbReference>
<dbReference type="Pfam" id="PF00015">
    <property type="entry name" value="MCPsignal"/>
    <property type="match status" value="1"/>
</dbReference>
<feature type="transmembrane region" description="Helical" evidence="7">
    <location>
        <begin position="319"/>
        <end position="340"/>
    </location>
</feature>
<keyword evidence="4 6" id="KW-0807">Transducer</keyword>
<evidence type="ECO:0000313" key="10">
    <source>
        <dbReference type="EMBL" id="APZ07420.1"/>
    </source>
</evidence>
<dbReference type="InterPro" id="IPR003660">
    <property type="entry name" value="HAMP_dom"/>
</dbReference>
<keyword evidence="2" id="KW-0488">Methylation</keyword>
<name>A0A830Z5H1_9ENTR</name>
<dbReference type="KEGG" id="kco:BWI95_21430"/>
<keyword evidence="3" id="KW-0145">Chemotaxis</keyword>
<protein>
    <submittedName>
        <fullName evidence="10">Methyl-accepting chemotaxis protein</fullName>
    </submittedName>
</protein>
<sequence>MKSLLNKINLSTKFMVLGIISLLLFALPTALFVNESSQKVQAKQVELKAIPVEKKLLKLLNLIQRHRAESAIAVTQGNPAYPPRIALRDQINVLADEIRKDIVAESPEAHPLQQLDKVNQQWQALQNQIDSRSLTAPESLVSHAVLIRSLLDFNIDVLDFYGLSLDPDLDTSQLITAALFHLPELTETLGQIRASGTSLLAKKDGISETDNARMEFQIGNGEKALQLFDVGMKKYLGGNEEIRNLFGRKTEGAVQGAAQALSTAREIFITHSRPAMAPTEYVAIFTEAINNFTVLGNGMSDELSQQLTKQISAQRSAQITLLAVLIFSALLGITLTVFIIRSITGPVNEAARIAQEVATGDLTSRIAVTGSNEMSALLQSLMKMSEHLSSLVNDIKNNAVTIATSSEEIASGNSDLSSRTEEQAASLAQTAASMEQLASIIQQNADNTRHAASMAGSATNAALLGGEAMESVLASMHKISNSAGQIEEIIAVIDGIAFQTNILALNAAVEAARAGEHGKGFAVVASEVRALAQRSAVAAKEIKELIENSVSDAQSGIKMAENAGDKVKQSVSAIEQTSMLINEVSASSAEQSSGVSQINIAVSQMDQVTQQNAGLVQQSASSADDLAERAARLRQLVAVFKTQ</sequence>
<dbReference type="InterPro" id="IPR051310">
    <property type="entry name" value="MCP_chemotaxis"/>
</dbReference>
<organism evidence="10 11">
    <name type="scientific">Kosakonia cowanii JCM 10956 = DSM 18146</name>
    <dbReference type="NCBI Taxonomy" id="1300165"/>
    <lineage>
        <taxon>Bacteria</taxon>
        <taxon>Pseudomonadati</taxon>
        <taxon>Pseudomonadota</taxon>
        <taxon>Gammaproteobacteria</taxon>
        <taxon>Enterobacterales</taxon>
        <taxon>Enterobacteriaceae</taxon>
        <taxon>Kosakonia</taxon>
    </lineage>
</organism>
<dbReference type="EMBL" id="CP019445">
    <property type="protein sequence ID" value="APZ07420.1"/>
    <property type="molecule type" value="Genomic_DNA"/>
</dbReference>
<dbReference type="GO" id="GO:0005886">
    <property type="term" value="C:plasma membrane"/>
    <property type="evidence" value="ECO:0007669"/>
    <property type="project" value="UniProtKB-SubCell"/>
</dbReference>
<dbReference type="SUPFAM" id="SSF58104">
    <property type="entry name" value="Methyl-accepting chemotaxis protein (MCP) signaling domain"/>
    <property type="match status" value="1"/>
</dbReference>
<dbReference type="Gene3D" id="1.10.287.950">
    <property type="entry name" value="Methyl-accepting chemotaxis protein"/>
    <property type="match status" value="1"/>
</dbReference>
<dbReference type="PROSITE" id="PS50111">
    <property type="entry name" value="CHEMOTAXIS_TRANSDUC_2"/>
    <property type="match status" value="1"/>
</dbReference>
<feature type="domain" description="Methyl-accepting transducer" evidence="8">
    <location>
        <begin position="398"/>
        <end position="627"/>
    </location>
</feature>
<dbReference type="CDD" id="cd06225">
    <property type="entry name" value="HAMP"/>
    <property type="match status" value="1"/>
</dbReference>
<dbReference type="Proteomes" id="UP000187148">
    <property type="component" value="Chromosome"/>
</dbReference>
<evidence type="ECO:0000256" key="2">
    <source>
        <dbReference type="ARBA" id="ARBA00022481"/>
    </source>
</evidence>
<keyword evidence="7" id="KW-1133">Transmembrane helix</keyword>
<accession>A0A830Z5H1</accession>
<feature type="domain" description="HAMP" evidence="9">
    <location>
        <begin position="341"/>
        <end position="393"/>
    </location>
</feature>